<organism evidence="8 9">
    <name type="scientific">Rapidithrix thailandica</name>
    <dbReference type="NCBI Taxonomy" id="413964"/>
    <lineage>
        <taxon>Bacteria</taxon>
        <taxon>Pseudomonadati</taxon>
        <taxon>Bacteroidota</taxon>
        <taxon>Cytophagia</taxon>
        <taxon>Cytophagales</taxon>
        <taxon>Flammeovirgaceae</taxon>
        <taxon>Rapidithrix</taxon>
    </lineage>
</organism>
<dbReference type="Proteomes" id="UP001403385">
    <property type="component" value="Unassembled WGS sequence"/>
</dbReference>
<dbReference type="Pfam" id="PF00589">
    <property type="entry name" value="Phage_integrase"/>
    <property type="match status" value="1"/>
</dbReference>
<evidence type="ECO:0000256" key="4">
    <source>
        <dbReference type="ARBA" id="ARBA00023172"/>
    </source>
</evidence>
<name>A0AAW9SA33_9BACT</name>
<feature type="domain" description="Core-binding (CB)" evidence="7">
    <location>
        <begin position="58"/>
        <end position="154"/>
    </location>
</feature>
<dbReference type="Gene3D" id="1.10.443.10">
    <property type="entry name" value="Intergrase catalytic core"/>
    <property type="match status" value="1"/>
</dbReference>
<sequence>MKGNGEEAFDINTRLHNIRLAIGNACSKLLAKNEPIKESQIQYIVESAIKGKAVHDDQYLSDYFEPFLEYKKEQVTESTIRQYRNTFKYLSYFEKYSRHRYLFDEIDFNFLDKFQSYLKSLKNTNANRKTDKGLLKDSLSKHLKHLKTITRWAYDRGIHTNEKFMKFKASYTSKNEIVVLTEDEMVRLENIDLTNKPMLDKARDLFLFMFRTGQRISDINNFDPDDIKNRVWEFEALKVRKEKKRIRIEFEGFFAPAYTILQKYNGHLPKLALQVLNRSIKDVGKMCKFDTTVKITRQTDTGETVTIKGKKWEFMSAHMARRTFVSILINKGVPFTKIQKFTGHSDLTTLLKYEQTSIDEAQATVQEIQLSPNLKVVKKSS</sequence>
<evidence type="ECO:0000259" key="7">
    <source>
        <dbReference type="PROSITE" id="PS51900"/>
    </source>
</evidence>
<dbReference type="SUPFAM" id="SSF56349">
    <property type="entry name" value="DNA breaking-rejoining enzymes"/>
    <property type="match status" value="1"/>
</dbReference>
<dbReference type="RefSeq" id="WP_346822104.1">
    <property type="nucleotide sequence ID" value="NZ_JBDKWZ010000008.1"/>
</dbReference>
<dbReference type="EMBL" id="JBDKWZ010000008">
    <property type="protein sequence ID" value="MEN7549328.1"/>
    <property type="molecule type" value="Genomic_DNA"/>
</dbReference>
<gene>
    <name evidence="8" type="ORF">AAG747_15495</name>
</gene>
<dbReference type="GO" id="GO:0015074">
    <property type="term" value="P:DNA integration"/>
    <property type="evidence" value="ECO:0007669"/>
    <property type="project" value="UniProtKB-KW"/>
</dbReference>
<protein>
    <submittedName>
        <fullName evidence="8">Site-specific integrase</fullName>
    </submittedName>
</protein>
<keyword evidence="4" id="KW-0233">DNA recombination</keyword>
<evidence type="ECO:0000256" key="3">
    <source>
        <dbReference type="ARBA" id="ARBA00023125"/>
    </source>
</evidence>
<dbReference type="PROSITE" id="PS51898">
    <property type="entry name" value="TYR_RECOMBINASE"/>
    <property type="match status" value="1"/>
</dbReference>
<evidence type="ECO:0000256" key="2">
    <source>
        <dbReference type="ARBA" id="ARBA00022908"/>
    </source>
</evidence>
<dbReference type="PANTHER" id="PTHR30349">
    <property type="entry name" value="PHAGE INTEGRASE-RELATED"/>
    <property type="match status" value="1"/>
</dbReference>
<dbReference type="AlphaFoldDB" id="A0AAW9SA33"/>
<keyword evidence="9" id="KW-1185">Reference proteome</keyword>
<comment type="similarity">
    <text evidence="1">Belongs to the 'phage' integrase family.</text>
</comment>
<evidence type="ECO:0000256" key="1">
    <source>
        <dbReference type="ARBA" id="ARBA00008857"/>
    </source>
</evidence>
<dbReference type="Gene3D" id="1.10.150.130">
    <property type="match status" value="1"/>
</dbReference>
<keyword evidence="3 5" id="KW-0238">DNA-binding</keyword>
<dbReference type="GO" id="GO:0003677">
    <property type="term" value="F:DNA binding"/>
    <property type="evidence" value="ECO:0007669"/>
    <property type="project" value="UniProtKB-UniRule"/>
</dbReference>
<dbReference type="GO" id="GO:0006310">
    <property type="term" value="P:DNA recombination"/>
    <property type="evidence" value="ECO:0007669"/>
    <property type="project" value="UniProtKB-KW"/>
</dbReference>
<evidence type="ECO:0000256" key="5">
    <source>
        <dbReference type="PROSITE-ProRule" id="PRU01248"/>
    </source>
</evidence>
<accession>A0AAW9SA33</accession>
<evidence type="ECO:0000313" key="9">
    <source>
        <dbReference type="Proteomes" id="UP001403385"/>
    </source>
</evidence>
<proteinExistence type="inferred from homology"/>
<reference evidence="8 9" key="1">
    <citation type="submission" date="2024-04" db="EMBL/GenBank/DDBJ databases">
        <title>Novel genus in family Flammeovirgaceae.</title>
        <authorList>
            <person name="Nguyen T.H."/>
            <person name="Vuong T.Q."/>
            <person name="Le H."/>
            <person name="Kim S.-G."/>
        </authorList>
    </citation>
    <scope>NUCLEOTIDE SEQUENCE [LARGE SCALE GENOMIC DNA]</scope>
    <source>
        <strain evidence="8 9">JCM 23209</strain>
    </source>
</reference>
<comment type="caution">
    <text evidence="8">The sequence shown here is derived from an EMBL/GenBank/DDBJ whole genome shotgun (WGS) entry which is preliminary data.</text>
</comment>
<dbReference type="Pfam" id="PF13102">
    <property type="entry name" value="Phage_int_SAM_5"/>
    <property type="match status" value="1"/>
</dbReference>
<dbReference type="InterPro" id="IPR010998">
    <property type="entry name" value="Integrase_recombinase_N"/>
</dbReference>
<keyword evidence="2" id="KW-0229">DNA integration</keyword>
<feature type="domain" description="Tyr recombinase" evidence="6">
    <location>
        <begin position="175"/>
        <end position="366"/>
    </location>
</feature>
<dbReference type="InterPro" id="IPR013762">
    <property type="entry name" value="Integrase-like_cat_sf"/>
</dbReference>
<dbReference type="InterPro" id="IPR025269">
    <property type="entry name" value="SAM-like_dom"/>
</dbReference>
<dbReference type="InterPro" id="IPR050090">
    <property type="entry name" value="Tyrosine_recombinase_XerCD"/>
</dbReference>
<dbReference type="PROSITE" id="PS51900">
    <property type="entry name" value="CB"/>
    <property type="match status" value="1"/>
</dbReference>
<dbReference type="InterPro" id="IPR011010">
    <property type="entry name" value="DNA_brk_join_enz"/>
</dbReference>
<dbReference type="InterPro" id="IPR044068">
    <property type="entry name" value="CB"/>
</dbReference>
<evidence type="ECO:0000259" key="6">
    <source>
        <dbReference type="PROSITE" id="PS51898"/>
    </source>
</evidence>
<dbReference type="PANTHER" id="PTHR30349:SF64">
    <property type="entry name" value="PROPHAGE INTEGRASE INTD-RELATED"/>
    <property type="match status" value="1"/>
</dbReference>
<dbReference type="InterPro" id="IPR002104">
    <property type="entry name" value="Integrase_catalytic"/>
</dbReference>
<evidence type="ECO:0000313" key="8">
    <source>
        <dbReference type="EMBL" id="MEN7549328.1"/>
    </source>
</evidence>